<dbReference type="Pfam" id="PF02839">
    <property type="entry name" value="CBM_5_12"/>
    <property type="match status" value="1"/>
</dbReference>
<reference evidence="3" key="1">
    <citation type="journal article" date="2021" name="Proc. Natl. Acad. Sci. U.S.A.">
        <title>A Catalog of Tens of Thousands of Viruses from Human Metagenomes Reveals Hidden Associations with Chronic Diseases.</title>
        <authorList>
            <person name="Tisza M.J."/>
            <person name="Buck C.B."/>
        </authorList>
    </citation>
    <scope>NUCLEOTIDE SEQUENCE</scope>
    <source>
        <strain evidence="3">Ct6eX13</strain>
    </source>
</reference>
<proteinExistence type="predicted"/>
<feature type="domain" description="Chitin-binding type-3" evidence="2">
    <location>
        <begin position="90"/>
        <end position="134"/>
    </location>
</feature>
<dbReference type="InterPro" id="IPR003610">
    <property type="entry name" value="CBM5/12"/>
</dbReference>
<dbReference type="InterPro" id="IPR036573">
    <property type="entry name" value="CBM_sf_5/12"/>
</dbReference>
<accession>A0A8S5T4X2</accession>
<protein>
    <recommendedName>
        <fullName evidence="2">Chitin-binding type-3 domain-containing protein</fullName>
    </recommendedName>
</protein>
<dbReference type="GO" id="GO:0005975">
    <property type="term" value="P:carbohydrate metabolic process"/>
    <property type="evidence" value="ECO:0007669"/>
    <property type="project" value="InterPro"/>
</dbReference>
<dbReference type="GO" id="GO:0005576">
    <property type="term" value="C:extracellular region"/>
    <property type="evidence" value="ECO:0007669"/>
    <property type="project" value="InterPro"/>
</dbReference>
<name>A0A8S5T4X2_9CAUD</name>
<dbReference type="GO" id="GO:0004553">
    <property type="term" value="F:hydrolase activity, hydrolyzing O-glycosyl compounds"/>
    <property type="evidence" value="ECO:0007669"/>
    <property type="project" value="InterPro"/>
</dbReference>
<organism evidence="3">
    <name type="scientific">Myoviridae sp. ct6eX13</name>
    <dbReference type="NCBI Taxonomy" id="2827660"/>
    <lineage>
        <taxon>Viruses</taxon>
        <taxon>Duplodnaviria</taxon>
        <taxon>Heunggongvirae</taxon>
        <taxon>Uroviricota</taxon>
        <taxon>Caudoviricetes</taxon>
    </lineage>
</organism>
<evidence type="ECO:0000259" key="2">
    <source>
        <dbReference type="SMART" id="SM00495"/>
    </source>
</evidence>
<evidence type="ECO:0000313" key="3">
    <source>
        <dbReference type="EMBL" id="DAF58302.1"/>
    </source>
</evidence>
<dbReference type="EMBL" id="BK032750">
    <property type="protein sequence ID" value="DAF58302.1"/>
    <property type="molecule type" value="Genomic_DNA"/>
</dbReference>
<sequence>MRTDIMAQAQAIRASMDAAAVVLTDAQAAAAPLLYRPWDGEGAAYAAGDRRLYGGYVYKCLQAHTSQSGWNPADAPSLWAQVLIPDPAVIPEWQQPESTNPYMTGDKVTHGGKTWRSTCDNNVWEPGVYGWEEV</sequence>
<dbReference type="Gene3D" id="2.10.10.90">
    <property type="match status" value="1"/>
</dbReference>
<dbReference type="CDD" id="cd12214">
    <property type="entry name" value="ChiA1_BD"/>
    <property type="match status" value="1"/>
</dbReference>
<dbReference type="SUPFAM" id="SSF51055">
    <property type="entry name" value="Carbohydrate binding domain"/>
    <property type="match status" value="1"/>
</dbReference>
<keyword evidence="1" id="KW-0378">Hydrolase</keyword>
<evidence type="ECO:0000256" key="1">
    <source>
        <dbReference type="ARBA" id="ARBA00022801"/>
    </source>
</evidence>
<dbReference type="GO" id="GO:0030246">
    <property type="term" value="F:carbohydrate binding"/>
    <property type="evidence" value="ECO:0007669"/>
    <property type="project" value="InterPro"/>
</dbReference>
<dbReference type="SMART" id="SM00495">
    <property type="entry name" value="ChtBD3"/>
    <property type="match status" value="2"/>
</dbReference>
<feature type="domain" description="Chitin-binding type-3" evidence="2">
    <location>
        <begin position="35"/>
        <end position="82"/>
    </location>
</feature>